<feature type="compositionally biased region" description="Basic and acidic residues" evidence="1">
    <location>
        <begin position="241"/>
        <end position="266"/>
    </location>
</feature>
<accession>A0A6A6WSI5</accession>
<feature type="compositionally biased region" description="Polar residues" evidence="1">
    <location>
        <begin position="111"/>
        <end position="122"/>
    </location>
</feature>
<evidence type="ECO:0000313" key="2">
    <source>
        <dbReference type="EMBL" id="KAF2786841.1"/>
    </source>
</evidence>
<reference evidence="2" key="1">
    <citation type="journal article" date="2020" name="Stud. Mycol.">
        <title>101 Dothideomycetes genomes: a test case for predicting lifestyles and emergence of pathogens.</title>
        <authorList>
            <person name="Haridas S."/>
            <person name="Albert R."/>
            <person name="Binder M."/>
            <person name="Bloem J."/>
            <person name="Labutti K."/>
            <person name="Salamov A."/>
            <person name="Andreopoulos B."/>
            <person name="Baker S."/>
            <person name="Barry K."/>
            <person name="Bills G."/>
            <person name="Bluhm B."/>
            <person name="Cannon C."/>
            <person name="Castanera R."/>
            <person name="Culley D."/>
            <person name="Daum C."/>
            <person name="Ezra D."/>
            <person name="Gonzalez J."/>
            <person name="Henrissat B."/>
            <person name="Kuo A."/>
            <person name="Liang C."/>
            <person name="Lipzen A."/>
            <person name="Lutzoni F."/>
            <person name="Magnuson J."/>
            <person name="Mondo S."/>
            <person name="Nolan M."/>
            <person name="Ohm R."/>
            <person name="Pangilinan J."/>
            <person name="Park H.-J."/>
            <person name="Ramirez L."/>
            <person name="Alfaro M."/>
            <person name="Sun H."/>
            <person name="Tritt A."/>
            <person name="Yoshinaga Y."/>
            <person name="Zwiers L.-H."/>
            <person name="Turgeon B."/>
            <person name="Goodwin S."/>
            <person name="Spatafora J."/>
            <person name="Crous P."/>
            <person name="Grigoriev I."/>
        </authorList>
    </citation>
    <scope>NUCLEOTIDE SEQUENCE</scope>
    <source>
        <strain evidence="2">CBS 109.77</strain>
    </source>
</reference>
<dbReference type="EMBL" id="MU002398">
    <property type="protein sequence ID" value="KAF2786841.1"/>
    <property type="molecule type" value="Genomic_DNA"/>
</dbReference>
<protein>
    <submittedName>
        <fullName evidence="2">Uncharacterized protein</fullName>
    </submittedName>
</protein>
<feature type="region of interest" description="Disordered" evidence="1">
    <location>
        <begin position="111"/>
        <end position="179"/>
    </location>
</feature>
<gene>
    <name evidence="2" type="ORF">K505DRAFT_379991</name>
</gene>
<keyword evidence="3" id="KW-1185">Reference proteome</keyword>
<dbReference type="Proteomes" id="UP000799757">
    <property type="component" value="Unassembled WGS sequence"/>
</dbReference>
<feature type="compositionally biased region" description="Polar residues" evidence="1">
    <location>
        <begin position="77"/>
        <end position="88"/>
    </location>
</feature>
<feature type="compositionally biased region" description="Basic residues" evidence="1">
    <location>
        <begin position="123"/>
        <end position="137"/>
    </location>
</feature>
<evidence type="ECO:0000256" key="1">
    <source>
        <dbReference type="SAM" id="MobiDB-lite"/>
    </source>
</evidence>
<organism evidence="2 3">
    <name type="scientific">Melanomma pulvis-pyrius CBS 109.77</name>
    <dbReference type="NCBI Taxonomy" id="1314802"/>
    <lineage>
        <taxon>Eukaryota</taxon>
        <taxon>Fungi</taxon>
        <taxon>Dikarya</taxon>
        <taxon>Ascomycota</taxon>
        <taxon>Pezizomycotina</taxon>
        <taxon>Dothideomycetes</taxon>
        <taxon>Pleosporomycetidae</taxon>
        <taxon>Pleosporales</taxon>
        <taxon>Melanommataceae</taxon>
        <taxon>Melanomma</taxon>
    </lineage>
</organism>
<feature type="region of interest" description="Disordered" evidence="1">
    <location>
        <begin position="66"/>
        <end position="88"/>
    </location>
</feature>
<proteinExistence type="predicted"/>
<name>A0A6A6WSI5_9PLEO</name>
<dbReference type="OrthoDB" id="10579656at2759"/>
<dbReference type="AlphaFoldDB" id="A0A6A6WSI5"/>
<feature type="region of interest" description="Disordered" evidence="1">
    <location>
        <begin position="200"/>
        <end position="281"/>
    </location>
</feature>
<evidence type="ECO:0000313" key="3">
    <source>
        <dbReference type="Proteomes" id="UP000799757"/>
    </source>
</evidence>
<sequence length="281" mass="29716">MANQAFNGSSAHATDSAFAFPLARIQIPGLYVNDKQVDGEIYIQWTPAATGTQLPTSTVFVIAGPNALRPGVRPHDGQSNPQEQRLTESQADSFVPIDQTAGATTIQAISQSVGTVNESPTKQPKKRGPKTGWKRKKTVDVTAASDVGAPPSVVSSRKRSKTAIATDEGGDASAVVPTSTQPQKLHVGFTAINDTHVTDAIPIDGAGAGEQNGGLERPVEDSAKTSAKTRAQTSKKARAKQTPEETGKEVTKEATTDPKRGTVDRLGRKRLRNSKGYYLSS</sequence>